<feature type="transmembrane region" description="Helical" evidence="8">
    <location>
        <begin position="1041"/>
        <end position="1059"/>
    </location>
</feature>
<keyword evidence="5 8" id="KW-1133">Transmembrane helix</keyword>
<dbReference type="PANTHER" id="PTHR12266">
    <property type="entry name" value="NA+/CA2+ K+ INDEPENDENT EXCHANGER"/>
    <property type="match status" value="1"/>
</dbReference>
<dbReference type="Proteomes" id="UP000235786">
    <property type="component" value="Unassembled WGS sequence"/>
</dbReference>
<evidence type="ECO:0000256" key="6">
    <source>
        <dbReference type="ARBA" id="ARBA00023136"/>
    </source>
</evidence>
<evidence type="ECO:0000313" key="10">
    <source>
        <dbReference type="EMBL" id="PMD39998.1"/>
    </source>
</evidence>
<feature type="compositionally biased region" description="Basic and acidic residues" evidence="7">
    <location>
        <begin position="405"/>
        <end position="417"/>
    </location>
</feature>
<dbReference type="STRING" id="1149755.A0A2J6RNB7"/>
<evidence type="ECO:0000256" key="3">
    <source>
        <dbReference type="ARBA" id="ARBA00022448"/>
    </source>
</evidence>
<feature type="transmembrane region" description="Helical" evidence="8">
    <location>
        <begin position="1004"/>
        <end position="1029"/>
    </location>
</feature>
<dbReference type="EMBL" id="KZ613946">
    <property type="protein sequence ID" value="PMD39998.1"/>
    <property type="molecule type" value="Genomic_DNA"/>
</dbReference>
<evidence type="ECO:0000256" key="2">
    <source>
        <dbReference type="ARBA" id="ARBA00008170"/>
    </source>
</evidence>
<feature type="transmembrane region" description="Helical" evidence="8">
    <location>
        <begin position="149"/>
        <end position="168"/>
    </location>
</feature>
<dbReference type="AlphaFoldDB" id="A0A2J6RNB7"/>
<feature type="transmembrane region" description="Helical" evidence="8">
    <location>
        <begin position="862"/>
        <end position="882"/>
    </location>
</feature>
<evidence type="ECO:0000256" key="8">
    <source>
        <dbReference type="SAM" id="Phobius"/>
    </source>
</evidence>
<accession>A0A2J6RNB7</accession>
<feature type="transmembrane region" description="Helical" evidence="8">
    <location>
        <begin position="20"/>
        <end position="42"/>
    </location>
</feature>
<feature type="region of interest" description="Disordered" evidence="7">
    <location>
        <begin position="495"/>
        <end position="603"/>
    </location>
</feature>
<feature type="compositionally biased region" description="Low complexity" evidence="7">
    <location>
        <begin position="593"/>
        <end position="603"/>
    </location>
</feature>
<evidence type="ECO:0000313" key="11">
    <source>
        <dbReference type="Proteomes" id="UP000235786"/>
    </source>
</evidence>
<feature type="compositionally biased region" description="Acidic residues" evidence="7">
    <location>
        <begin position="293"/>
        <end position="307"/>
    </location>
</feature>
<reference evidence="10 11" key="1">
    <citation type="submission" date="2016-04" db="EMBL/GenBank/DDBJ databases">
        <title>A degradative enzymes factory behind the ericoid mycorrhizal symbiosis.</title>
        <authorList>
            <consortium name="DOE Joint Genome Institute"/>
            <person name="Martino E."/>
            <person name="Morin E."/>
            <person name="Grelet G."/>
            <person name="Kuo A."/>
            <person name="Kohler A."/>
            <person name="Daghino S."/>
            <person name="Barry K."/>
            <person name="Choi C."/>
            <person name="Cichocki N."/>
            <person name="Clum A."/>
            <person name="Copeland A."/>
            <person name="Hainaut M."/>
            <person name="Haridas S."/>
            <person name="Labutti K."/>
            <person name="Lindquist E."/>
            <person name="Lipzen A."/>
            <person name="Khouja H.-R."/>
            <person name="Murat C."/>
            <person name="Ohm R."/>
            <person name="Olson A."/>
            <person name="Spatafora J."/>
            <person name="Veneault-Fourrey C."/>
            <person name="Henrissat B."/>
            <person name="Grigoriev I."/>
            <person name="Martin F."/>
            <person name="Perotto S."/>
        </authorList>
    </citation>
    <scope>NUCLEOTIDE SEQUENCE [LARGE SCALE GENOMIC DNA]</scope>
    <source>
        <strain evidence="10 11">F</strain>
    </source>
</reference>
<feature type="region of interest" description="Disordered" evidence="7">
    <location>
        <begin position="293"/>
        <end position="314"/>
    </location>
</feature>
<feature type="transmembrane region" description="Helical" evidence="8">
    <location>
        <begin position="245"/>
        <end position="269"/>
    </location>
</feature>
<dbReference type="GO" id="GO:0008324">
    <property type="term" value="F:monoatomic cation transmembrane transporter activity"/>
    <property type="evidence" value="ECO:0007669"/>
    <property type="project" value="TreeGrafter"/>
</dbReference>
<protein>
    <recommendedName>
        <fullName evidence="9">Sodium/calcium exchanger membrane region domain-containing protein</fullName>
    </recommendedName>
</protein>
<feature type="transmembrane region" description="Helical" evidence="8">
    <location>
        <begin position="830"/>
        <end position="850"/>
    </location>
</feature>
<sequence>MLKTSSHAMPYRTASLPRKFRLRAFYITVLCLSLFAAISLVADQTARYRHGVQYGLAQRRALEELDITRLVKRDEECRLVHHAQDKCAFIKANCPDEEAGLFSYLSLYYCNLEKAQPLAFIILSLWLGLCFTTIGIAASDFFCINLSTIASILGMSESMAGVTFLAFGNGSPDVFSTFAAMNSHSGSLAIGELIGAAGFITAVVAGSMALVREFRVGKKTFVRDVGFFIVAASFSMGFLADGSLRWWECCVMIGFYLFYVVIVVVWHWYLTRRRRRRERDAAARGHYLTMTNEEVEVTEEDGDDEDAPAGQRRPADVEDFAALERGASPGYDVQLDDLSDEDGEQGMHLAAEMASSMRVLRPSGHRRNTITPIRPSLVGALEFRSILSTLQKSRSSHARPIHLRRYSDEPINRHDGASPETDQEPYSDNASGVLVTPAEDVSGPPKAGPSARTRAVSMNDAAASSMLNPAAFTVADVPNIGIVAATPTFPHDLMLQDGSGPSIDSHHALGPVPPSPTFSFTPPASHAGDSRDPSPAPSQDRPHRKTLAPPNEGFPGAKFIRDDFFKESEHASDSPNDSPRTRQRPRLQIPGPSSRNSSHSRVLSPVSQFPLYTDSPLPMSSRSAKPPSLPSLILPDAHGSPESIYTDQALDYQRRPISWWPDRYLPSPYALVSVLFPTLCTWHDKSIWDKIVSVISAPSIFLLAITLPVVESDSQSEDADEERRLLEERNASLTRGRTRTGPRLVADSPTDEAEPEWIRYRRATESYDHLSQPPSRGFSGHSTAEVAMSVENHHQHLNSRPAPPKRRSTESAVQPGLEASDVSPRDWNRWLVAVQIFTAPLFVVLIVWANTAEATTRLLMQMTLWSLLGSLIAFAVLIMTTTKSRPPKYRFLLCFLGFVVSIAWISTIANEVVGVLKAFGVILGISDAILGLTIFAVGNSLGDLVADVTVARLGYPVMALSACFGGPMLNILLGIGVSGLYMTMKEANHKHKKHPGKKIKYKPYEIEVSGTLMVSGVTLLVTLVGLLIAVPLNKWVMSRRIGWGLIILWSISTIVNLGVEIGGGFGAISSALQIGRGPA</sequence>
<dbReference type="PANTHER" id="PTHR12266:SF0">
    <property type="entry name" value="MITOCHONDRIAL SODIUM_CALCIUM EXCHANGER PROTEIN"/>
    <property type="match status" value="1"/>
</dbReference>
<evidence type="ECO:0000259" key="9">
    <source>
        <dbReference type="Pfam" id="PF01699"/>
    </source>
</evidence>
<dbReference type="InterPro" id="IPR004837">
    <property type="entry name" value="NaCa_Exmemb"/>
</dbReference>
<keyword evidence="6 8" id="KW-0472">Membrane</keyword>
<organism evidence="10 11">
    <name type="scientific">Hyaloscypha variabilis (strain UAMH 11265 / GT02V1 / F)</name>
    <name type="common">Meliniomyces variabilis</name>
    <dbReference type="NCBI Taxonomy" id="1149755"/>
    <lineage>
        <taxon>Eukaryota</taxon>
        <taxon>Fungi</taxon>
        <taxon>Dikarya</taxon>
        <taxon>Ascomycota</taxon>
        <taxon>Pezizomycotina</taxon>
        <taxon>Leotiomycetes</taxon>
        <taxon>Helotiales</taxon>
        <taxon>Hyaloscyphaceae</taxon>
        <taxon>Hyaloscypha</taxon>
        <taxon>Hyaloscypha variabilis</taxon>
    </lineage>
</organism>
<dbReference type="InterPro" id="IPR051359">
    <property type="entry name" value="CaCA_antiporter"/>
</dbReference>
<dbReference type="InterPro" id="IPR044880">
    <property type="entry name" value="NCX_ion-bd_dom_sf"/>
</dbReference>
<gene>
    <name evidence="10" type="ORF">L207DRAFT_489973</name>
</gene>
<keyword evidence="3" id="KW-0813">Transport</keyword>
<keyword evidence="11" id="KW-1185">Reference proteome</keyword>
<feature type="domain" description="Sodium/calcium exchanger membrane region" evidence="9">
    <location>
        <begin position="124"/>
        <end position="264"/>
    </location>
</feature>
<feature type="transmembrane region" description="Helical" evidence="8">
    <location>
        <begin position="957"/>
        <end position="983"/>
    </location>
</feature>
<dbReference type="GO" id="GO:0006874">
    <property type="term" value="P:intracellular calcium ion homeostasis"/>
    <property type="evidence" value="ECO:0007669"/>
    <property type="project" value="TreeGrafter"/>
</dbReference>
<dbReference type="OrthoDB" id="407410at2759"/>
<dbReference type="GO" id="GO:0016020">
    <property type="term" value="C:membrane"/>
    <property type="evidence" value="ECO:0007669"/>
    <property type="project" value="UniProtKB-SubCell"/>
</dbReference>
<proteinExistence type="inferred from homology"/>
<evidence type="ECO:0000256" key="5">
    <source>
        <dbReference type="ARBA" id="ARBA00022989"/>
    </source>
</evidence>
<feature type="domain" description="Sodium/calcium exchanger membrane region" evidence="9">
    <location>
        <begin position="895"/>
        <end position="1056"/>
    </location>
</feature>
<evidence type="ECO:0000256" key="4">
    <source>
        <dbReference type="ARBA" id="ARBA00022692"/>
    </source>
</evidence>
<dbReference type="Pfam" id="PF01699">
    <property type="entry name" value="Na_Ca_ex"/>
    <property type="match status" value="2"/>
</dbReference>
<feature type="transmembrane region" description="Helical" evidence="8">
    <location>
        <begin position="918"/>
        <end position="937"/>
    </location>
</feature>
<feature type="transmembrane region" description="Helical" evidence="8">
    <location>
        <begin position="221"/>
        <end position="239"/>
    </location>
</feature>
<name>A0A2J6RNB7_HYAVF</name>
<feature type="region of interest" description="Disordered" evidence="7">
    <location>
        <begin position="728"/>
        <end position="752"/>
    </location>
</feature>
<comment type="similarity">
    <text evidence="2">Belongs to the Ca(2+):cation antiporter (CaCA) (TC 2.A.19) family.</text>
</comment>
<feature type="compositionally biased region" description="Basic and acidic residues" evidence="7">
    <location>
        <begin position="559"/>
        <end position="572"/>
    </location>
</feature>
<evidence type="ECO:0000256" key="7">
    <source>
        <dbReference type="SAM" id="MobiDB-lite"/>
    </source>
</evidence>
<comment type="subcellular location">
    <subcellularLocation>
        <location evidence="1">Membrane</location>
        <topology evidence="1">Multi-pass membrane protein</topology>
    </subcellularLocation>
</comment>
<feature type="region of interest" description="Disordered" evidence="7">
    <location>
        <begin position="391"/>
        <end position="453"/>
    </location>
</feature>
<feature type="transmembrane region" description="Helical" evidence="8">
    <location>
        <begin position="888"/>
        <end position="906"/>
    </location>
</feature>
<keyword evidence="4 8" id="KW-0812">Transmembrane</keyword>
<dbReference type="Gene3D" id="1.20.1420.30">
    <property type="entry name" value="NCX, central ion-binding region"/>
    <property type="match status" value="2"/>
</dbReference>
<feature type="compositionally biased region" description="Basic residues" evidence="7">
    <location>
        <begin position="394"/>
        <end position="404"/>
    </location>
</feature>
<feature type="region of interest" description="Disordered" evidence="7">
    <location>
        <begin position="793"/>
        <end position="821"/>
    </location>
</feature>
<evidence type="ECO:0000256" key="1">
    <source>
        <dbReference type="ARBA" id="ARBA00004141"/>
    </source>
</evidence>
<feature type="transmembrane region" description="Helical" evidence="8">
    <location>
        <begin position="188"/>
        <end position="209"/>
    </location>
</feature>
<feature type="transmembrane region" description="Helical" evidence="8">
    <location>
        <begin position="118"/>
        <end position="137"/>
    </location>
</feature>